<gene>
    <name evidence="2" type="ORF">LCGC14_0569860</name>
</gene>
<feature type="transmembrane region" description="Helical" evidence="1">
    <location>
        <begin position="6"/>
        <end position="30"/>
    </location>
</feature>
<sequence>MGATEGMGAFVGLSILSVLVWLIWSFIIWNEASWGMFVWRIIFIGIVVLSLLIGMGTD</sequence>
<protein>
    <submittedName>
        <fullName evidence="2">Uncharacterized protein</fullName>
    </submittedName>
</protein>
<accession>A0A0F9RPL0</accession>
<organism evidence="2">
    <name type="scientific">marine sediment metagenome</name>
    <dbReference type="NCBI Taxonomy" id="412755"/>
    <lineage>
        <taxon>unclassified sequences</taxon>
        <taxon>metagenomes</taxon>
        <taxon>ecological metagenomes</taxon>
    </lineage>
</organism>
<feature type="transmembrane region" description="Helical" evidence="1">
    <location>
        <begin position="37"/>
        <end position="56"/>
    </location>
</feature>
<reference evidence="2" key="1">
    <citation type="journal article" date="2015" name="Nature">
        <title>Complex archaea that bridge the gap between prokaryotes and eukaryotes.</title>
        <authorList>
            <person name="Spang A."/>
            <person name="Saw J.H."/>
            <person name="Jorgensen S.L."/>
            <person name="Zaremba-Niedzwiedzka K."/>
            <person name="Martijn J."/>
            <person name="Lind A.E."/>
            <person name="van Eijk R."/>
            <person name="Schleper C."/>
            <person name="Guy L."/>
            <person name="Ettema T.J."/>
        </authorList>
    </citation>
    <scope>NUCLEOTIDE SEQUENCE</scope>
</reference>
<comment type="caution">
    <text evidence="2">The sequence shown here is derived from an EMBL/GenBank/DDBJ whole genome shotgun (WGS) entry which is preliminary data.</text>
</comment>
<evidence type="ECO:0000313" key="2">
    <source>
        <dbReference type="EMBL" id="KKN56669.1"/>
    </source>
</evidence>
<keyword evidence="1" id="KW-0472">Membrane</keyword>
<dbReference type="AlphaFoldDB" id="A0A0F9RPL0"/>
<proteinExistence type="predicted"/>
<evidence type="ECO:0000256" key="1">
    <source>
        <dbReference type="SAM" id="Phobius"/>
    </source>
</evidence>
<keyword evidence="1" id="KW-1133">Transmembrane helix</keyword>
<dbReference type="EMBL" id="LAZR01000835">
    <property type="protein sequence ID" value="KKN56669.1"/>
    <property type="molecule type" value="Genomic_DNA"/>
</dbReference>
<keyword evidence="1" id="KW-0812">Transmembrane</keyword>
<name>A0A0F9RPL0_9ZZZZ</name>